<proteinExistence type="predicted"/>
<evidence type="ECO:0000313" key="2">
    <source>
        <dbReference type="EMBL" id="MTG98557.1"/>
    </source>
</evidence>
<name>A0A6I3LLJ5_9FLAO</name>
<dbReference type="EMBL" id="WMJX01000022">
    <property type="protein sequence ID" value="MTG98557.1"/>
    <property type="molecule type" value="Genomic_DNA"/>
</dbReference>
<accession>A0A6I3LLJ5</accession>
<feature type="transmembrane region" description="Helical" evidence="1">
    <location>
        <begin position="61"/>
        <end position="80"/>
    </location>
</feature>
<feature type="transmembrane region" description="Helical" evidence="1">
    <location>
        <begin position="217"/>
        <end position="237"/>
    </location>
</feature>
<feature type="transmembrane region" description="Helical" evidence="1">
    <location>
        <begin position="179"/>
        <end position="205"/>
    </location>
</feature>
<evidence type="ECO:0000256" key="1">
    <source>
        <dbReference type="SAM" id="Phobius"/>
    </source>
</evidence>
<keyword evidence="1" id="KW-1133">Transmembrane helix</keyword>
<protein>
    <submittedName>
        <fullName evidence="2">Oligosaccharide repeat unit polymerase</fullName>
    </submittedName>
</protein>
<feature type="transmembrane region" description="Helical" evidence="1">
    <location>
        <begin position="395"/>
        <end position="419"/>
    </location>
</feature>
<evidence type="ECO:0000313" key="3">
    <source>
        <dbReference type="Proteomes" id="UP000438760"/>
    </source>
</evidence>
<feature type="transmembrane region" description="Helical" evidence="1">
    <location>
        <begin position="340"/>
        <end position="361"/>
    </location>
</feature>
<reference evidence="2 3" key="1">
    <citation type="submission" date="2019-11" db="EMBL/GenBank/DDBJ databases">
        <title>Genome of Strain BIT-d1.</title>
        <authorList>
            <person name="Yang Y."/>
        </authorList>
    </citation>
    <scope>NUCLEOTIDE SEQUENCE [LARGE SCALE GENOMIC DNA]</scope>
    <source>
        <strain evidence="2 3">BIT-d1</strain>
    </source>
</reference>
<dbReference type="RefSeq" id="WP_155092580.1">
    <property type="nucleotide sequence ID" value="NZ_WMJX01000022.1"/>
</dbReference>
<feature type="transmembrane region" description="Helical" evidence="1">
    <location>
        <begin position="293"/>
        <end position="310"/>
    </location>
</feature>
<comment type="caution">
    <text evidence="2">The sequence shown here is derived from an EMBL/GenBank/DDBJ whole genome shotgun (WGS) entry which is preliminary data.</text>
</comment>
<feature type="transmembrane region" description="Helical" evidence="1">
    <location>
        <begin position="144"/>
        <end position="167"/>
    </location>
</feature>
<keyword evidence="1" id="KW-0472">Membrane</keyword>
<feature type="transmembrane region" description="Helical" evidence="1">
    <location>
        <begin position="373"/>
        <end position="389"/>
    </location>
</feature>
<gene>
    <name evidence="2" type="ORF">GJV76_10540</name>
</gene>
<sequence>MEYIFGVLQLLLIIVIIKREYDNKSPVIFMWATLLIMFAIPHFITVLFKSSNYSDSVLFEASVFVTLFCIIYLLSRVLLFKANRIVLNSNLFRIPINKEQIFTILLIGLFLVVAFKFYMIVKTAGSLFSSSWATGREISNSENYLSLSNLILSMYYPFSSVLLLSLINKKRKYVIWSSLIIILCVLVTRNRIEILPLLISYILYYISKGANLSLKKIVYFSFVGLVSMYLIYALLIFRHYGTFGDFISNFEFNDFNSRIFDKVSEGGELNLREVFYYFIENDNNFKDFEKGHTYIRMLLVLIPTSFSFGIKPPDFAITMGAAYMPYLQGFSTHPTLFGDAYANLGVFGCLLGVFWAFFAFFWDNVIRNLKSSLARVMVVVSLCSSYIIIARGSVYNAFAIFIFGLIIIYFYSIVSKIFLSKV</sequence>
<feature type="transmembrane region" description="Helical" evidence="1">
    <location>
        <begin position="28"/>
        <end position="49"/>
    </location>
</feature>
<feature type="transmembrane region" description="Helical" evidence="1">
    <location>
        <begin position="101"/>
        <end position="121"/>
    </location>
</feature>
<dbReference type="AlphaFoldDB" id="A0A6I3LLJ5"/>
<dbReference type="OrthoDB" id="2078413at2"/>
<dbReference type="NCBIfam" id="TIGR04370">
    <property type="entry name" value="glyco_rpt_poly"/>
    <property type="match status" value="1"/>
</dbReference>
<organism evidence="2 3">
    <name type="scientific">Myroides albus</name>
    <dbReference type="NCBI Taxonomy" id="2562892"/>
    <lineage>
        <taxon>Bacteria</taxon>
        <taxon>Pseudomonadati</taxon>
        <taxon>Bacteroidota</taxon>
        <taxon>Flavobacteriia</taxon>
        <taxon>Flavobacteriales</taxon>
        <taxon>Flavobacteriaceae</taxon>
        <taxon>Myroides</taxon>
    </lineage>
</organism>
<keyword evidence="1" id="KW-0812">Transmembrane</keyword>
<keyword evidence="3" id="KW-1185">Reference proteome</keyword>
<dbReference type="Proteomes" id="UP000438760">
    <property type="component" value="Unassembled WGS sequence"/>
</dbReference>